<evidence type="ECO:0000256" key="1">
    <source>
        <dbReference type="SAM" id="MobiDB-lite"/>
    </source>
</evidence>
<feature type="compositionally biased region" description="Basic residues" evidence="1">
    <location>
        <begin position="658"/>
        <end position="667"/>
    </location>
</feature>
<evidence type="ECO:0000313" key="3">
    <source>
        <dbReference type="Proteomes" id="UP001375240"/>
    </source>
</evidence>
<dbReference type="Proteomes" id="UP001375240">
    <property type="component" value="Unassembled WGS sequence"/>
</dbReference>
<dbReference type="EMBL" id="JAVHNQ010000001">
    <property type="protein sequence ID" value="KAK6359378.1"/>
    <property type="molecule type" value="Genomic_DNA"/>
</dbReference>
<reference evidence="2 3" key="1">
    <citation type="submission" date="2019-10" db="EMBL/GenBank/DDBJ databases">
        <authorList>
            <person name="Palmer J.M."/>
        </authorList>
    </citation>
    <scope>NUCLEOTIDE SEQUENCE [LARGE SCALE GENOMIC DNA]</scope>
    <source>
        <strain evidence="2 3">TWF696</strain>
    </source>
</reference>
<sequence>MATFGKLAASAVTGSLENTIALVNLNFDFSLVKLEAPKEFEGVGSALSPLRRSEAEEGRTHATAGKLAALFEPLLPQTPELVKAYGQRASEISQSPLAKPTDIKTARLFAQHAGADGTSLWAAATSGHSAIKVHLLACMLARIWTHPEATSIWVEFVTEQKKRIVSSFMESGTIAPSTYLAAKQDITRAQLAEWDSSARAWLRTADAFKKKQQIQLDLILKNIAMVVNCRPGVYESVLQAWTNALQAMECLITGMPQLAQSGEILLGLSAWHIYPDLLVLDTKNIRVQQKDLLVRQAGILTIRFQHMPSTEEEGVKWSLPLAHLKYYGEPVLASRHLSLAGSRLSIEEFFQAVLGAVIGYLLQNLPGHLAVRLDSDTVQSLAELFIELSTLLSGLYTFQEQSWLEILAESSHLFLRSEGNQRQRYLNLVNLGNRHAQDFLPSSGSILPLWGLTTVETVYSLCDTIEAEIMFLRWLAKDVMGAKSEDVIIRYQRCCDNCCGPGKRRYEYATAVPLRRSSVKRTADRNVVPVYRHTRWIYSEPLEPDTASDYGSGTSTPNSEKPASKTSILAEYSETSTEFDPRADSPLRCSRGCHEAHSQPSDLEEVIVLQNPSSTTPTGSSVIAYKDIPSEVRQLIGYHYMDRSYAVAAGSPNGRPSSSKKPHKTSSAKHPPSATQTCISAAASPSSLASSNPAAATPTPAPSSENS</sequence>
<comment type="caution">
    <text evidence="2">The sequence shown here is derived from an EMBL/GenBank/DDBJ whole genome shotgun (WGS) entry which is preliminary data.</text>
</comment>
<organism evidence="2 3">
    <name type="scientific">Orbilia brochopaga</name>
    <dbReference type="NCBI Taxonomy" id="3140254"/>
    <lineage>
        <taxon>Eukaryota</taxon>
        <taxon>Fungi</taxon>
        <taxon>Dikarya</taxon>
        <taxon>Ascomycota</taxon>
        <taxon>Pezizomycotina</taxon>
        <taxon>Orbiliomycetes</taxon>
        <taxon>Orbiliales</taxon>
        <taxon>Orbiliaceae</taxon>
        <taxon>Orbilia</taxon>
    </lineage>
</organism>
<gene>
    <name evidence="2" type="ORF">TWF696_000538</name>
</gene>
<feature type="compositionally biased region" description="Polar residues" evidence="1">
    <location>
        <begin position="549"/>
        <end position="566"/>
    </location>
</feature>
<feature type="compositionally biased region" description="Low complexity" evidence="1">
    <location>
        <begin position="680"/>
        <end position="707"/>
    </location>
</feature>
<name>A0AAV9VBZ2_9PEZI</name>
<evidence type="ECO:0000313" key="2">
    <source>
        <dbReference type="EMBL" id="KAK6359378.1"/>
    </source>
</evidence>
<accession>A0AAV9VBZ2</accession>
<keyword evidence="3" id="KW-1185">Reference proteome</keyword>
<feature type="region of interest" description="Disordered" evidence="1">
    <location>
        <begin position="649"/>
        <end position="707"/>
    </location>
</feature>
<protein>
    <submittedName>
        <fullName evidence="2">Uncharacterized protein</fullName>
    </submittedName>
</protein>
<feature type="region of interest" description="Disordered" evidence="1">
    <location>
        <begin position="575"/>
        <end position="603"/>
    </location>
</feature>
<proteinExistence type="predicted"/>
<dbReference type="AlphaFoldDB" id="A0AAV9VBZ2"/>
<feature type="region of interest" description="Disordered" evidence="1">
    <location>
        <begin position="547"/>
        <end position="566"/>
    </location>
</feature>